<evidence type="ECO:0000313" key="2">
    <source>
        <dbReference type="EMBL" id="MPC18878.1"/>
    </source>
</evidence>
<evidence type="ECO:0000256" key="1">
    <source>
        <dbReference type="SAM" id="Phobius"/>
    </source>
</evidence>
<evidence type="ECO:0000313" key="3">
    <source>
        <dbReference type="Proteomes" id="UP000324222"/>
    </source>
</evidence>
<dbReference type="EMBL" id="VSRR010000717">
    <property type="protein sequence ID" value="MPC18878.1"/>
    <property type="molecule type" value="Genomic_DNA"/>
</dbReference>
<keyword evidence="1" id="KW-1133">Transmembrane helix</keyword>
<sequence>MTRQIDAPPFPCWPDGPESLANHNHTVAPTNYSPWRRHRGRRRWHKCLLPGSTLSSFLSFPFTLLAFPFKIFPSNLALPILIFPFNPSPSPHSHSLRLQGFFVTPKSSPSPSSRLLPSSSLPTLFFTAPVSPSTAQCSPPPVRLPPPSPGTPVTDTPIFAKTLNFVNTSSTLPNLLLPPFC</sequence>
<dbReference type="Proteomes" id="UP000324222">
    <property type="component" value="Unassembled WGS sequence"/>
</dbReference>
<keyword evidence="1" id="KW-0812">Transmembrane</keyword>
<keyword evidence="3" id="KW-1185">Reference proteome</keyword>
<keyword evidence="1" id="KW-0472">Membrane</keyword>
<accession>A0A5B7DC00</accession>
<comment type="caution">
    <text evidence="2">The sequence shown here is derived from an EMBL/GenBank/DDBJ whole genome shotgun (WGS) entry which is preliminary data.</text>
</comment>
<feature type="transmembrane region" description="Helical" evidence="1">
    <location>
        <begin position="47"/>
        <end position="69"/>
    </location>
</feature>
<reference evidence="2 3" key="1">
    <citation type="submission" date="2019-05" db="EMBL/GenBank/DDBJ databases">
        <title>Another draft genome of Portunus trituberculatus and its Hox gene families provides insights of decapod evolution.</title>
        <authorList>
            <person name="Jeong J.-H."/>
            <person name="Song I."/>
            <person name="Kim S."/>
            <person name="Choi T."/>
            <person name="Kim D."/>
            <person name="Ryu S."/>
            <person name="Kim W."/>
        </authorList>
    </citation>
    <scope>NUCLEOTIDE SEQUENCE [LARGE SCALE GENOMIC DNA]</scope>
    <source>
        <tissue evidence="2">Muscle</tissue>
    </source>
</reference>
<dbReference type="AlphaFoldDB" id="A0A5B7DC00"/>
<organism evidence="2 3">
    <name type="scientific">Portunus trituberculatus</name>
    <name type="common">Swimming crab</name>
    <name type="synonym">Neptunus trituberculatus</name>
    <dbReference type="NCBI Taxonomy" id="210409"/>
    <lineage>
        <taxon>Eukaryota</taxon>
        <taxon>Metazoa</taxon>
        <taxon>Ecdysozoa</taxon>
        <taxon>Arthropoda</taxon>
        <taxon>Crustacea</taxon>
        <taxon>Multicrustacea</taxon>
        <taxon>Malacostraca</taxon>
        <taxon>Eumalacostraca</taxon>
        <taxon>Eucarida</taxon>
        <taxon>Decapoda</taxon>
        <taxon>Pleocyemata</taxon>
        <taxon>Brachyura</taxon>
        <taxon>Eubrachyura</taxon>
        <taxon>Portunoidea</taxon>
        <taxon>Portunidae</taxon>
        <taxon>Portuninae</taxon>
        <taxon>Portunus</taxon>
    </lineage>
</organism>
<name>A0A5B7DC00_PORTR</name>
<proteinExistence type="predicted"/>
<protein>
    <submittedName>
        <fullName evidence="2">Uncharacterized protein</fullName>
    </submittedName>
</protein>
<gene>
    <name evidence="2" type="ORF">E2C01_011773</name>
</gene>